<reference evidence="2" key="4">
    <citation type="submission" date="2019-03" db="UniProtKB">
        <authorList>
            <consortium name="EnsemblPlants"/>
        </authorList>
    </citation>
    <scope>IDENTIFICATION</scope>
</reference>
<keyword evidence="3" id="KW-1185">Reference proteome</keyword>
<keyword evidence="1" id="KW-1133">Transmembrane helix</keyword>
<accession>A0A452YUN5</accession>
<organism evidence="2 3">
    <name type="scientific">Aegilops tauschii subsp. strangulata</name>
    <name type="common">Goatgrass</name>
    <dbReference type="NCBI Taxonomy" id="200361"/>
    <lineage>
        <taxon>Eukaryota</taxon>
        <taxon>Viridiplantae</taxon>
        <taxon>Streptophyta</taxon>
        <taxon>Embryophyta</taxon>
        <taxon>Tracheophyta</taxon>
        <taxon>Spermatophyta</taxon>
        <taxon>Magnoliopsida</taxon>
        <taxon>Liliopsida</taxon>
        <taxon>Poales</taxon>
        <taxon>Poaceae</taxon>
        <taxon>BOP clade</taxon>
        <taxon>Pooideae</taxon>
        <taxon>Triticodae</taxon>
        <taxon>Triticeae</taxon>
        <taxon>Triticinae</taxon>
        <taxon>Aegilops</taxon>
    </lineage>
</organism>
<evidence type="ECO:0000256" key="1">
    <source>
        <dbReference type="SAM" id="Phobius"/>
    </source>
</evidence>
<feature type="transmembrane region" description="Helical" evidence="1">
    <location>
        <begin position="7"/>
        <end position="30"/>
    </location>
</feature>
<dbReference type="Proteomes" id="UP000015105">
    <property type="component" value="Chromosome 1D"/>
</dbReference>
<dbReference type="AlphaFoldDB" id="A0A452YUN5"/>
<dbReference type="EnsemblPlants" id="AET1Gv20538900.1">
    <property type="protein sequence ID" value="AET1Gv20538900.1"/>
    <property type="gene ID" value="AET1Gv20538900"/>
</dbReference>
<evidence type="ECO:0000313" key="2">
    <source>
        <dbReference type="EnsemblPlants" id="AET1Gv20538900.1"/>
    </source>
</evidence>
<protein>
    <submittedName>
        <fullName evidence="2">Uncharacterized protein</fullName>
    </submittedName>
</protein>
<evidence type="ECO:0000313" key="3">
    <source>
        <dbReference type="Proteomes" id="UP000015105"/>
    </source>
</evidence>
<name>A0A452YUN5_AEGTS</name>
<reference evidence="3" key="2">
    <citation type="journal article" date="2017" name="Nat. Plants">
        <title>The Aegilops tauschii genome reveals multiple impacts of transposons.</title>
        <authorList>
            <person name="Zhao G."/>
            <person name="Zou C."/>
            <person name="Li K."/>
            <person name="Wang K."/>
            <person name="Li T."/>
            <person name="Gao L."/>
            <person name="Zhang X."/>
            <person name="Wang H."/>
            <person name="Yang Z."/>
            <person name="Liu X."/>
            <person name="Jiang W."/>
            <person name="Mao L."/>
            <person name="Kong X."/>
            <person name="Jiao Y."/>
            <person name="Jia J."/>
        </authorList>
    </citation>
    <scope>NUCLEOTIDE SEQUENCE [LARGE SCALE GENOMIC DNA]</scope>
    <source>
        <strain evidence="3">cv. AL8/78</strain>
    </source>
</reference>
<dbReference type="PANTHER" id="PTHR36356:SF1">
    <property type="entry name" value="EXPRESSED PROTEIN"/>
    <property type="match status" value="1"/>
</dbReference>
<keyword evidence="1" id="KW-0812">Transmembrane</keyword>
<reference evidence="2" key="5">
    <citation type="journal article" date="2021" name="G3 (Bethesda)">
        <title>Aegilops tauschii genome assembly Aet v5.0 features greater sequence contiguity and improved annotation.</title>
        <authorList>
            <person name="Wang L."/>
            <person name="Zhu T."/>
            <person name="Rodriguez J.C."/>
            <person name="Deal K.R."/>
            <person name="Dubcovsky J."/>
            <person name="McGuire P.E."/>
            <person name="Lux T."/>
            <person name="Spannagl M."/>
            <person name="Mayer K.F.X."/>
            <person name="Baldrich P."/>
            <person name="Meyers B.C."/>
            <person name="Huo N."/>
            <person name="Gu Y.Q."/>
            <person name="Zhou H."/>
            <person name="Devos K.M."/>
            <person name="Bennetzen J.L."/>
            <person name="Unver T."/>
            <person name="Budak H."/>
            <person name="Gulick P.J."/>
            <person name="Galiba G."/>
            <person name="Kalapos B."/>
            <person name="Nelson D.R."/>
            <person name="Li P."/>
            <person name="You F.M."/>
            <person name="Luo M.C."/>
            <person name="Dvorak J."/>
        </authorList>
    </citation>
    <scope>NUCLEOTIDE SEQUENCE [LARGE SCALE GENOMIC DNA]</scope>
    <source>
        <strain evidence="2">cv. AL8/78</strain>
    </source>
</reference>
<dbReference type="PANTHER" id="PTHR36356">
    <property type="entry name" value="EXPRESSED PROTEIN"/>
    <property type="match status" value="1"/>
</dbReference>
<sequence>MQTLTFVWLALSGWLFRIFIFSTFVLPFAAPLLLGTFANRVAIEVNDHLSKFSISFSTYLNHFKGSLQQSLCDWVWLTGCCCFIRMVFVLIVRT</sequence>
<proteinExistence type="predicted"/>
<reference evidence="2" key="3">
    <citation type="journal article" date="2017" name="Nature">
        <title>Genome sequence of the progenitor of the wheat D genome Aegilops tauschii.</title>
        <authorList>
            <person name="Luo M.C."/>
            <person name="Gu Y.Q."/>
            <person name="Puiu D."/>
            <person name="Wang H."/>
            <person name="Twardziok S.O."/>
            <person name="Deal K.R."/>
            <person name="Huo N."/>
            <person name="Zhu T."/>
            <person name="Wang L."/>
            <person name="Wang Y."/>
            <person name="McGuire P.E."/>
            <person name="Liu S."/>
            <person name="Long H."/>
            <person name="Ramasamy R.K."/>
            <person name="Rodriguez J.C."/>
            <person name="Van S.L."/>
            <person name="Yuan L."/>
            <person name="Wang Z."/>
            <person name="Xia Z."/>
            <person name="Xiao L."/>
            <person name="Anderson O.D."/>
            <person name="Ouyang S."/>
            <person name="Liang Y."/>
            <person name="Zimin A.V."/>
            <person name="Pertea G."/>
            <person name="Qi P."/>
            <person name="Bennetzen J.L."/>
            <person name="Dai X."/>
            <person name="Dawson M.W."/>
            <person name="Muller H.G."/>
            <person name="Kugler K."/>
            <person name="Rivarola-Duarte L."/>
            <person name="Spannagl M."/>
            <person name="Mayer K.F.X."/>
            <person name="Lu F.H."/>
            <person name="Bevan M.W."/>
            <person name="Leroy P."/>
            <person name="Li P."/>
            <person name="You F.M."/>
            <person name="Sun Q."/>
            <person name="Liu Z."/>
            <person name="Lyons E."/>
            <person name="Wicker T."/>
            <person name="Salzberg S.L."/>
            <person name="Devos K.M."/>
            <person name="Dvorak J."/>
        </authorList>
    </citation>
    <scope>NUCLEOTIDE SEQUENCE [LARGE SCALE GENOMIC DNA]</scope>
    <source>
        <strain evidence="2">cv. AL8/78</strain>
    </source>
</reference>
<keyword evidence="1" id="KW-0472">Membrane</keyword>
<dbReference type="GO" id="GO:0009507">
    <property type="term" value="C:chloroplast"/>
    <property type="evidence" value="ECO:0007669"/>
    <property type="project" value="TreeGrafter"/>
</dbReference>
<reference evidence="3" key="1">
    <citation type="journal article" date="2014" name="Science">
        <title>Ancient hybridizations among the ancestral genomes of bread wheat.</title>
        <authorList>
            <consortium name="International Wheat Genome Sequencing Consortium,"/>
            <person name="Marcussen T."/>
            <person name="Sandve S.R."/>
            <person name="Heier L."/>
            <person name="Spannagl M."/>
            <person name="Pfeifer M."/>
            <person name="Jakobsen K.S."/>
            <person name="Wulff B.B."/>
            <person name="Steuernagel B."/>
            <person name="Mayer K.F."/>
            <person name="Olsen O.A."/>
        </authorList>
    </citation>
    <scope>NUCLEOTIDE SEQUENCE [LARGE SCALE GENOMIC DNA]</scope>
    <source>
        <strain evidence="3">cv. AL8/78</strain>
    </source>
</reference>
<feature type="transmembrane region" description="Helical" evidence="1">
    <location>
        <begin position="74"/>
        <end position="92"/>
    </location>
</feature>
<dbReference type="Gramene" id="AET1Gv20538900.1">
    <property type="protein sequence ID" value="AET1Gv20538900.1"/>
    <property type="gene ID" value="AET1Gv20538900"/>
</dbReference>